<feature type="transmembrane region" description="Helical" evidence="16">
    <location>
        <begin position="456"/>
        <end position="477"/>
    </location>
</feature>
<keyword evidence="3" id="KW-1003">Cell membrane</keyword>
<keyword evidence="5" id="KW-0109">Calcium transport</keyword>
<feature type="transmembrane region" description="Helical" evidence="16">
    <location>
        <begin position="1176"/>
        <end position="1194"/>
    </location>
</feature>
<dbReference type="Pfam" id="PF12796">
    <property type="entry name" value="Ank_2"/>
    <property type="match status" value="2"/>
</dbReference>
<dbReference type="PANTHER" id="PTHR10582:SF25">
    <property type="entry name" value="TRANSIENT RECEPTOR POTENTIAL CATION CHANNEL SUBFAMILY V MEMBER 6"/>
    <property type="match status" value="1"/>
</dbReference>
<evidence type="ECO:0000256" key="13">
    <source>
        <dbReference type="ARBA" id="ARBA00023303"/>
    </source>
</evidence>
<keyword evidence="13" id="KW-0407">Ion channel</keyword>
<dbReference type="InterPro" id="IPR008344">
    <property type="entry name" value="TRPV5/TRPV6"/>
</dbReference>
<dbReference type="SMART" id="SM00248">
    <property type="entry name" value="ANK"/>
    <property type="match status" value="12"/>
</dbReference>
<feature type="transmembrane region" description="Helical" evidence="16">
    <location>
        <begin position="430"/>
        <end position="450"/>
    </location>
</feature>
<keyword evidence="7" id="KW-0479">Metal-binding</keyword>
<protein>
    <recommendedName>
        <fullName evidence="19">Transient receptor potential cation channel subfamily V member 6</fullName>
    </recommendedName>
</protein>
<proteinExistence type="predicted"/>
<keyword evidence="9" id="KW-0106">Calcium</keyword>
<feature type="region of interest" description="Disordered" evidence="15">
    <location>
        <begin position="660"/>
        <end position="688"/>
    </location>
</feature>
<feature type="repeat" description="ANK" evidence="14">
    <location>
        <begin position="850"/>
        <end position="882"/>
    </location>
</feature>
<feature type="repeat" description="ANK" evidence="14">
    <location>
        <begin position="164"/>
        <end position="196"/>
    </location>
</feature>
<gene>
    <name evidence="17" type="ORF">J4Q44_G00023890</name>
</gene>
<evidence type="ECO:0000256" key="6">
    <source>
        <dbReference type="ARBA" id="ARBA00022673"/>
    </source>
</evidence>
<organism evidence="17 18">
    <name type="scientific">Coregonus suidteri</name>
    <dbReference type="NCBI Taxonomy" id="861788"/>
    <lineage>
        <taxon>Eukaryota</taxon>
        <taxon>Metazoa</taxon>
        <taxon>Chordata</taxon>
        <taxon>Craniata</taxon>
        <taxon>Vertebrata</taxon>
        <taxon>Euteleostomi</taxon>
        <taxon>Actinopterygii</taxon>
        <taxon>Neopterygii</taxon>
        <taxon>Teleostei</taxon>
        <taxon>Protacanthopterygii</taxon>
        <taxon>Salmoniformes</taxon>
        <taxon>Salmonidae</taxon>
        <taxon>Coregoninae</taxon>
        <taxon>Coregonus</taxon>
    </lineage>
</organism>
<evidence type="ECO:0000256" key="11">
    <source>
        <dbReference type="ARBA" id="ARBA00023043"/>
    </source>
</evidence>
<evidence type="ECO:0000256" key="1">
    <source>
        <dbReference type="ARBA" id="ARBA00004651"/>
    </source>
</evidence>
<keyword evidence="11 14" id="KW-0040">ANK repeat</keyword>
<accession>A0AAN8MBY1</accession>
<dbReference type="EMBL" id="JAGTTL010000002">
    <property type="protein sequence ID" value="KAK6326744.1"/>
    <property type="molecule type" value="Genomic_DNA"/>
</dbReference>
<evidence type="ECO:0000256" key="12">
    <source>
        <dbReference type="ARBA" id="ARBA00023065"/>
    </source>
</evidence>
<evidence type="ECO:0008006" key="19">
    <source>
        <dbReference type="Google" id="ProtNLM"/>
    </source>
</evidence>
<dbReference type="CDD" id="cd22192">
    <property type="entry name" value="TRPV5-6"/>
    <property type="match status" value="2"/>
</dbReference>
<comment type="subcellular location">
    <subcellularLocation>
        <location evidence="1">Cell membrane</location>
        <topology evidence="1">Multi-pass membrane protein</topology>
    </subcellularLocation>
</comment>
<dbReference type="GO" id="GO:0046872">
    <property type="term" value="F:metal ion binding"/>
    <property type="evidence" value="ECO:0007669"/>
    <property type="project" value="UniProtKB-KW"/>
</dbReference>
<evidence type="ECO:0000256" key="4">
    <source>
        <dbReference type="ARBA" id="ARBA00022553"/>
    </source>
</evidence>
<feature type="transmembrane region" description="Helical" evidence="16">
    <location>
        <begin position="1279"/>
        <end position="1300"/>
    </location>
</feature>
<feature type="compositionally biased region" description="Basic and acidic residues" evidence="15">
    <location>
        <begin position="660"/>
        <end position="669"/>
    </location>
</feature>
<feature type="transmembrane region" description="Helical" evidence="16">
    <location>
        <begin position="1150"/>
        <end position="1169"/>
    </location>
</feature>
<comment type="caution">
    <text evidence="17">The sequence shown here is derived from an EMBL/GenBank/DDBJ whole genome shotgun (WGS) entry which is preliminary data.</text>
</comment>
<keyword evidence="16" id="KW-0812">Transmembrane</keyword>
<keyword evidence="8" id="KW-0677">Repeat</keyword>
<dbReference type="FunFam" id="1.25.40.20:FF:000270">
    <property type="entry name" value="Transient receptor potential cation channel subfamily V member 6"/>
    <property type="match status" value="2"/>
</dbReference>
<keyword evidence="6" id="KW-0107">Calcium channel</keyword>
<evidence type="ECO:0000256" key="5">
    <source>
        <dbReference type="ARBA" id="ARBA00022568"/>
    </source>
</evidence>
<feature type="transmembrane region" description="Helical" evidence="16">
    <location>
        <begin position="332"/>
        <end position="357"/>
    </location>
</feature>
<dbReference type="PANTHER" id="PTHR10582">
    <property type="entry name" value="TRANSIENT RECEPTOR POTENTIAL ION CHANNEL PROTEIN"/>
    <property type="match status" value="1"/>
</dbReference>
<evidence type="ECO:0000256" key="9">
    <source>
        <dbReference type="ARBA" id="ARBA00022837"/>
    </source>
</evidence>
<keyword evidence="16" id="KW-0472">Membrane</keyword>
<dbReference type="InterPro" id="IPR024862">
    <property type="entry name" value="TRPV"/>
</dbReference>
<sequence length="1427" mass="161572">MAPPLARSAPGELNHWWSQLRFRLQNRKGWNEMLDETFLLQNKRTNDVPLFFAAKENSAGCIKKLLDCASTNIFERGALGETALHVAVMNDNMEAAVALMDGAPELINEPMTSDLFLGMTPLHVAVVNQSVNLVRSLIGRGADVATPRVTGLYFRKRRGGLLYHGEHILTFAACVGNQDIISMVINAGASTRAQDSIGNTVLHILVLQPNKTIACMALDLLLAHDVELDQAVPLDMVPNYRGLTPFKLAAKEGNLVAFQHLVNRRRVVQWNLGPLTSNLYDLTEIDSLVADDDLSVLELIVGSQRREARRILEVTPVRQLVSLKWNLYGKHYFRLLLLLYVLYIGIFTLCCVCRPLKDAPENYTVSDMDKTIRVQKTLKESYVTYGDNLRLAGEMISVLGALVILLLEIPDMLRVGAKQYFGQTALGGPFHVILIAYAMLVVLLCVFRVSGVQGEAVVMAVCLVLGWSNVMFFARGFQMLGPYVIMIQKIIFGDLTKFMWLSFIVLMGFSTSLWMVYMTQDPDSLPAYRSFPITLFSQFELSVGLIDLPVDHTITTPPIVHVLHCTFSVVSYILLLNLLIAMMSDTHWRVAQERDELWRTQVVATTLMLERRLPRCLWPRLGVCGLLYGLGERWYLRVEDRNDPLVQKMRRYIQAFSKDEDQNKEHEEMENTDMSKGPVTPLIRPKHSGGIDGNRKSLACWQMIRHSALGLDVEQEELEDDQEPFEIDSPYERMAPPLARSAPGELSHWWSQLRFRLQNRKGWKEMLDETFLLQNKRTNDVPLFFAAKENSAGCIKKLLDCASTNIFERDALGETALHVAVMNDNMEAAVALMDGAPELINEPMTSDLFLGMTPLHVAVVNQNVNLVRSLIGRGADVATPRVTGLYFRKRRGGLLYYGEHILAFAACVGNQDIISMVINAGASTRAQDSNGNTVLHILVLQPNKTIACMTLDLLLARDVELDQAVPLDMVTNYRGLTPFKLAAKEGNLVAFQHLVNRRRVVQWNLGPLSSNLYVLTEIDSWADNLSVLELIVGSQKREARRILEVTPVRQLVSLKWNLYGKHYFRLLLLLYVLYIGIFTLCCVCRPLKDAPENYTVSDMDKTIRVQKTLKESYVTYGDNLRLAGEMISVLDMLRVGAKHYFGQTALGGPFHVILIAYAILVVLLCVFRVSGVQGEAVVMAVCLVLGWSNVMFFARGFQMLGPYVIMIQKVYYIWRPTKFMWLSFIMLMGFSTSLWMVYMTQDPDSLPAYHSFPITLFSLFELSVGLIDLPVDNPIITPPIVHVLHCTFSVVAHLLLLNLLTAMMSDTQWRVAQERDELWRTQVVATTLMLERRLPRCLWPRLGVCGLLYGLGERWYLRVEDRKDPLVQKMRRYIQAFSTDEDQSKEREEAEKGPGNRKSLAFWQMIRHSALGLDMEQEEPEDDLEVR</sequence>
<dbReference type="GO" id="GO:0005516">
    <property type="term" value="F:calmodulin binding"/>
    <property type="evidence" value="ECO:0007669"/>
    <property type="project" value="UniProtKB-KW"/>
</dbReference>
<dbReference type="SUPFAM" id="SSF48403">
    <property type="entry name" value="Ankyrin repeat"/>
    <property type="match status" value="2"/>
</dbReference>
<evidence type="ECO:0000256" key="8">
    <source>
        <dbReference type="ARBA" id="ARBA00022737"/>
    </source>
</evidence>
<evidence type="ECO:0000256" key="14">
    <source>
        <dbReference type="PROSITE-ProRule" id="PRU00023"/>
    </source>
</evidence>
<keyword evidence="18" id="KW-1185">Reference proteome</keyword>
<evidence type="ECO:0000256" key="16">
    <source>
        <dbReference type="SAM" id="Phobius"/>
    </source>
</evidence>
<evidence type="ECO:0000256" key="2">
    <source>
        <dbReference type="ARBA" id="ARBA00022448"/>
    </source>
</evidence>
<evidence type="ECO:0000256" key="7">
    <source>
        <dbReference type="ARBA" id="ARBA00022723"/>
    </source>
</evidence>
<name>A0AAN8MBY1_9TELE</name>
<dbReference type="PRINTS" id="PR01765">
    <property type="entry name" value="ECACCHANNEL"/>
</dbReference>
<keyword evidence="2" id="KW-0813">Transport</keyword>
<dbReference type="GO" id="GO:0005886">
    <property type="term" value="C:plasma membrane"/>
    <property type="evidence" value="ECO:0007669"/>
    <property type="project" value="UniProtKB-SubCell"/>
</dbReference>
<dbReference type="GO" id="GO:0005262">
    <property type="term" value="F:calcium channel activity"/>
    <property type="evidence" value="ECO:0007669"/>
    <property type="project" value="UniProtKB-KW"/>
</dbReference>
<keyword evidence="12" id="KW-0406">Ion transport</keyword>
<evidence type="ECO:0000256" key="3">
    <source>
        <dbReference type="ARBA" id="ARBA00022475"/>
    </source>
</evidence>
<dbReference type="Proteomes" id="UP001356427">
    <property type="component" value="Unassembled WGS sequence"/>
</dbReference>
<evidence type="ECO:0000313" key="17">
    <source>
        <dbReference type="EMBL" id="KAK6326744.1"/>
    </source>
</evidence>
<evidence type="ECO:0000256" key="15">
    <source>
        <dbReference type="SAM" id="MobiDB-lite"/>
    </source>
</evidence>
<feature type="transmembrane region" description="Helical" evidence="16">
    <location>
        <begin position="1219"/>
        <end position="1237"/>
    </location>
</feature>
<evidence type="ECO:0000313" key="18">
    <source>
        <dbReference type="Proteomes" id="UP001356427"/>
    </source>
</evidence>
<feature type="transmembrane region" description="Helical" evidence="16">
    <location>
        <begin position="559"/>
        <end position="580"/>
    </location>
</feature>
<dbReference type="InterPro" id="IPR002110">
    <property type="entry name" value="Ankyrin_rpt"/>
</dbReference>
<feature type="repeat" description="ANK" evidence="14">
    <location>
        <begin position="897"/>
        <end position="929"/>
    </location>
</feature>
<reference evidence="17 18" key="1">
    <citation type="submission" date="2021-04" db="EMBL/GenBank/DDBJ databases">
        <authorList>
            <person name="De Guttry C."/>
            <person name="Zahm M."/>
            <person name="Klopp C."/>
            <person name="Cabau C."/>
            <person name="Louis A."/>
            <person name="Berthelot C."/>
            <person name="Parey E."/>
            <person name="Roest Crollius H."/>
            <person name="Montfort J."/>
            <person name="Robinson-Rechavi M."/>
            <person name="Bucao C."/>
            <person name="Bouchez O."/>
            <person name="Gislard M."/>
            <person name="Lluch J."/>
            <person name="Milhes M."/>
            <person name="Lampietro C."/>
            <person name="Lopez Roques C."/>
            <person name="Donnadieu C."/>
            <person name="Braasch I."/>
            <person name="Desvignes T."/>
            <person name="Postlethwait J."/>
            <person name="Bobe J."/>
            <person name="Wedekind C."/>
            <person name="Guiguen Y."/>
        </authorList>
    </citation>
    <scope>NUCLEOTIDE SEQUENCE [LARGE SCALE GENOMIC DNA]</scope>
    <source>
        <strain evidence="17">Cs_M1</strain>
        <tissue evidence="17">Blood</tissue>
    </source>
</reference>
<feature type="transmembrane region" description="Helical" evidence="16">
    <location>
        <begin position="498"/>
        <end position="517"/>
    </location>
</feature>
<keyword evidence="4" id="KW-0597">Phosphoprotein</keyword>
<dbReference type="Gene3D" id="1.25.40.20">
    <property type="entry name" value="Ankyrin repeat-containing domain"/>
    <property type="match status" value="4"/>
</dbReference>
<feature type="repeat" description="ANK" evidence="14">
    <location>
        <begin position="117"/>
        <end position="149"/>
    </location>
</feature>
<dbReference type="GO" id="GO:0098703">
    <property type="term" value="P:calcium ion import across plasma membrane"/>
    <property type="evidence" value="ECO:0007669"/>
    <property type="project" value="TreeGrafter"/>
</dbReference>
<evidence type="ECO:0000256" key="10">
    <source>
        <dbReference type="ARBA" id="ARBA00022860"/>
    </source>
</evidence>
<feature type="transmembrane region" description="Helical" evidence="16">
    <location>
        <begin position="391"/>
        <end position="409"/>
    </location>
</feature>
<keyword evidence="16" id="KW-1133">Transmembrane helix</keyword>
<feature type="transmembrane region" description="Helical" evidence="16">
    <location>
        <begin position="1063"/>
        <end position="1088"/>
    </location>
</feature>
<dbReference type="InterPro" id="IPR036770">
    <property type="entry name" value="Ankyrin_rpt-contain_sf"/>
</dbReference>
<dbReference type="PROSITE" id="PS50297">
    <property type="entry name" value="ANK_REP_REGION"/>
    <property type="match status" value="2"/>
</dbReference>
<dbReference type="PROSITE" id="PS50088">
    <property type="entry name" value="ANK_REPEAT"/>
    <property type="match status" value="4"/>
</dbReference>
<keyword evidence="10" id="KW-0112">Calmodulin-binding</keyword>